<dbReference type="EMBL" id="CP031264">
    <property type="protein sequence ID" value="AXI77243.1"/>
    <property type="molecule type" value="Genomic_DNA"/>
</dbReference>
<sequence>MRAGDPLTERPRPPGDAPETVELTETFDGRPGTTALARNAAAMFVRTVEGATGRRADAAGTDALLLVVSELVANACRHAPGPCSLRLGWRPGRLEVAVADACEAEPAGRRPDLVAGTGGFGWPLVSRLAESVRISHPAEGGKCIQVSLPAW</sequence>
<dbReference type="Proteomes" id="UP000249340">
    <property type="component" value="Chromosome"/>
</dbReference>
<reference evidence="5" key="1">
    <citation type="submission" date="2018-07" db="EMBL/GenBank/DDBJ databases">
        <title>Streptacidiphilus bronchialis DSM 106435 chromosome.</title>
        <authorList>
            <person name="Batra D."/>
            <person name="Gulvik C.A."/>
        </authorList>
    </citation>
    <scope>NUCLEOTIDE SEQUENCE [LARGE SCALE GENOMIC DNA]</scope>
    <source>
        <strain evidence="5">DSM 106435</strain>
    </source>
</reference>
<feature type="domain" description="Histidine kinase/HSP90-like ATPase" evidence="3">
    <location>
        <begin position="41"/>
        <end position="147"/>
    </location>
</feature>
<dbReference type="Gene3D" id="3.30.565.10">
    <property type="entry name" value="Histidine kinase-like ATPase, C-terminal domain"/>
    <property type="match status" value="1"/>
</dbReference>
<keyword evidence="1" id="KW-0808">Transferase</keyword>
<dbReference type="InterPro" id="IPR050267">
    <property type="entry name" value="Anti-sigma-factor_SerPK"/>
</dbReference>
<organism evidence="4 5">
    <name type="scientific">Peterkaempfera bronchialis</name>
    <dbReference type="NCBI Taxonomy" id="2126346"/>
    <lineage>
        <taxon>Bacteria</taxon>
        <taxon>Bacillati</taxon>
        <taxon>Actinomycetota</taxon>
        <taxon>Actinomycetes</taxon>
        <taxon>Kitasatosporales</taxon>
        <taxon>Streptomycetaceae</taxon>
        <taxon>Peterkaempfera</taxon>
    </lineage>
</organism>
<evidence type="ECO:0000259" key="3">
    <source>
        <dbReference type="Pfam" id="PF13581"/>
    </source>
</evidence>
<dbReference type="InterPro" id="IPR036890">
    <property type="entry name" value="HATPase_C_sf"/>
</dbReference>
<name>A0A345SU38_9ACTN</name>
<dbReference type="Pfam" id="PF13581">
    <property type="entry name" value="HATPase_c_2"/>
    <property type="match status" value="1"/>
</dbReference>
<accession>A0A345SU38</accession>
<keyword evidence="4" id="KW-0547">Nucleotide-binding</keyword>
<gene>
    <name evidence="4" type="ORF">C7M71_007120</name>
</gene>
<keyword evidence="1" id="KW-0723">Serine/threonine-protein kinase</keyword>
<evidence type="ECO:0000313" key="5">
    <source>
        <dbReference type="Proteomes" id="UP000249340"/>
    </source>
</evidence>
<evidence type="ECO:0000256" key="2">
    <source>
        <dbReference type="SAM" id="MobiDB-lite"/>
    </source>
</evidence>
<dbReference type="SUPFAM" id="SSF55874">
    <property type="entry name" value="ATPase domain of HSP90 chaperone/DNA topoisomerase II/histidine kinase"/>
    <property type="match status" value="1"/>
</dbReference>
<keyword evidence="1" id="KW-0418">Kinase</keyword>
<dbReference type="GO" id="GO:0005524">
    <property type="term" value="F:ATP binding"/>
    <property type="evidence" value="ECO:0007669"/>
    <property type="project" value="UniProtKB-KW"/>
</dbReference>
<keyword evidence="4" id="KW-0067">ATP-binding</keyword>
<proteinExistence type="predicted"/>
<dbReference type="OrthoDB" id="3529510at2"/>
<feature type="region of interest" description="Disordered" evidence="2">
    <location>
        <begin position="1"/>
        <end position="22"/>
    </location>
</feature>
<dbReference type="GO" id="GO:0004674">
    <property type="term" value="F:protein serine/threonine kinase activity"/>
    <property type="evidence" value="ECO:0007669"/>
    <property type="project" value="UniProtKB-KW"/>
</dbReference>
<dbReference type="InterPro" id="IPR003594">
    <property type="entry name" value="HATPase_dom"/>
</dbReference>
<dbReference type="CDD" id="cd16936">
    <property type="entry name" value="HATPase_RsbW-like"/>
    <property type="match status" value="1"/>
</dbReference>
<dbReference type="AlphaFoldDB" id="A0A345SU38"/>
<dbReference type="KEGG" id="stri:C7M71_007120"/>
<keyword evidence="5" id="KW-1185">Reference proteome</keyword>
<evidence type="ECO:0000313" key="4">
    <source>
        <dbReference type="EMBL" id="AXI77243.1"/>
    </source>
</evidence>
<dbReference type="PANTHER" id="PTHR35526:SF3">
    <property type="entry name" value="ANTI-SIGMA-F FACTOR RSBW"/>
    <property type="match status" value="1"/>
</dbReference>
<dbReference type="PANTHER" id="PTHR35526">
    <property type="entry name" value="ANTI-SIGMA-F FACTOR RSBW-RELATED"/>
    <property type="match status" value="1"/>
</dbReference>
<evidence type="ECO:0000256" key="1">
    <source>
        <dbReference type="ARBA" id="ARBA00022527"/>
    </source>
</evidence>
<protein>
    <submittedName>
        <fullName evidence="4">ATP-binding protein</fullName>
    </submittedName>
</protein>